<evidence type="ECO:0000256" key="1">
    <source>
        <dbReference type="ARBA" id="ARBA00007261"/>
    </source>
</evidence>
<dbReference type="GO" id="GO:0005739">
    <property type="term" value="C:mitochondrion"/>
    <property type="evidence" value="ECO:0007669"/>
    <property type="project" value="TreeGrafter"/>
</dbReference>
<dbReference type="Proteomes" id="UP000271241">
    <property type="component" value="Unassembled WGS sequence"/>
</dbReference>
<keyword evidence="5" id="KW-0862">Zinc</keyword>
<dbReference type="GO" id="GO:0046872">
    <property type="term" value="F:metal ion binding"/>
    <property type="evidence" value="ECO:0007669"/>
    <property type="project" value="UniProtKB-KW"/>
</dbReference>
<dbReference type="FunFam" id="3.30.830.10:FF:000004">
    <property type="entry name" value="Putative insulin-degrading enzyme"/>
    <property type="match status" value="1"/>
</dbReference>
<dbReference type="Pfam" id="PF16187">
    <property type="entry name" value="Peptidase_M16_M"/>
    <property type="match status" value="1"/>
</dbReference>
<dbReference type="PANTHER" id="PTHR43690">
    <property type="entry name" value="NARDILYSIN"/>
    <property type="match status" value="1"/>
</dbReference>
<evidence type="ECO:0000256" key="7">
    <source>
        <dbReference type="SAM" id="MobiDB-lite"/>
    </source>
</evidence>
<dbReference type="InterPro" id="IPR011765">
    <property type="entry name" value="Pept_M16_N"/>
</dbReference>
<dbReference type="Pfam" id="PF00675">
    <property type="entry name" value="Peptidase_M16"/>
    <property type="match status" value="1"/>
</dbReference>
<evidence type="ECO:0000256" key="6">
    <source>
        <dbReference type="ARBA" id="ARBA00023049"/>
    </source>
</evidence>
<keyword evidence="2" id="KW-0645">Protease</keyword>
<dbReference type="OrthoDB" id="952271at2759"/>
<dbReference type="Gene3D" id="3.30.830.10">
    <property type="entry name" value="Metalloenzyme, LuxS/M16 peptidase-like"/>
    <property type="match status" value="4"/>
</dbReference>
<keyword evidence="13" id="KW-1185">Reference proteome</keyword>
<evidence type="ECO:0000259" key="8">
    <source>
        <dbReference type="Pfam" id="PF00675"/>
    </source>
</evidence>
<proteinExistence type="inferred from homology"/>
<keyword evidence="6" id="KW-0482">Metalloprotease</keyword>
<evidence type="ECO:0000259" key="11">
    <source>
        <dbReference type="Pfam" id="PF22456"/>
    </source>
</evidence>
<feature type="domain" description="Coenzyme PQQ synthesis protein F-like C-terminal lobe" evidence="11">
    <location>
        <begin position="807"/>
        <end position="905"/>
    </location>
</feature>
<organism evidence="12 13">
    <name type="scientific">Thamnocephalis sphaerospora</name>
    <dbReference type="NCBI Taxonomy" id="78915"/>
    <lineage>
        <taxon>Eukaryota</taxon>
        <taxon>Fungi</taxon>
        <taxon>Fungi incertae sedis</taxon>
        <taxon>Zoopagomycota</taxon>
        <taxon>Zoopagomycotina</taxon>
        <taxon>Zoopagomycetes</taxon>
        <taxon>Zoopagales</taxon>
        <taxon>Sigmoideomycetaceae</taxon>
        <taxon>Thamnocephalis</taxon>
    </lineage>
</organism>
<feature type="domain" description="Peptidase M16 N-terminal" evidence="8">
    <location>
        <begin position="54"/>
        <end position="193"/>
    </location>
</feature>
<evidence type="ECO:0000256" key="5">
    <source>
        <dbReference type="ARBA" id="ARBA00022833"/>
    </source>
</evidence>
<dbReference type="SUPFAM" id="SSF63411">
    <property type="entry name" value="LuxS/MPP-like metallohydrolase"/>
    <property type="match status" value="4"/>
</dbReference>
<dbReference type="STRING" id="78915.A0A4P9XM06"/>
<dbReference type="InterPro" id="IPR011249">
    <property type="entry name" value="Metalloenz_LuxS/M16"/>
</dbReference>
<dbReference type="GO" id="GO:0005829">
    <property type="term" value="C:cytosol"/>
    <property type="evidence" value="ECO:0007669"/>
    <property type="project" value="TreeGrafter"/>
</dbReference>
<evidence type="ECO:0000259" key="9">
    <source>
        <dbReference type="Pfam" id="PF05193"/>
    </source>
</evidence>
<gene>
    <name evidence="12" type="ORF">THASP1DRAFT_17821</name>
</gene>
<dbReference type="Pfam" id="PF05193">
    <property type="entry name" value="Peptidase_M16_C"/>
    <property type="match status" value="1"/>
</dbReference>
<evidence type="ECO:0000256" key="4">
    <source>
        <dbReference type="ARBA" id="ARBA00022801"/>
    </source>
</evidence>
<evidence type="ECO:0000256" key="3">
    <source>
        <dbReference type="ARBA" id="ARBA00022723"/>
    </source>
</evidence>
<dbReference type="PANTHER" id="PTHR43690:SF18">
    <property type="entry name" value="INSULIN-DEGRADING ENZYME-RELATED"/>
    <property type="match status" value="1"/>
</dbReference>
<keyword evidence="4" id="KW-0378">Hydrolase</keyword>
<dbReference type="GO" id="GO:0043171">
    <property type="term" value="P:peptide catabolic process"/>
    <property type="evidence" value="ECO:0007669"/>
    <property type="project" value="TreeGrafter"/>
</dbReference>
<dbReference type="GO" id="GO:0051603">
    <property type="term" value="P:proteolysis involved in protein catabolic process"/>
    <property type="evidence" value="ECO:0007669"/>
    <property type="project" value="TreeGrafter"/>
</dbReference>
<accession>A0A4P9XM06</accession>
<dbReference type="FunFam" id="3.30.830.10:FF:000005">
    <property type="entry name" value="nardilysin isoform X1"/>
    <property type="match status" value="1"/>
</dbReference>
<dbReference type="AlphaFoldDB" id="A0A4P9XM06"/>
<dbReference type="InterPro" id="IPR032632">
    <property type="entry name" value="Peptidase_M16_M"/>
</dbReference>
<evidence type="ECO:0000259" key="10">
    <source>
        <dbReference type="Pfam" id="PF16187"/>
    </source>
</evidence>
<comment type="similarity">
    <text evidence="1">Belongs to the peptidase M16 family.</text>
</comment>
<reference evidence="13" key="1">
    <citation type="journal article" date="2018" name="Nat. Microbiol.">
        <title>Leveraging single-cell genomics to expand the fungal tree of life.</title>
        <authorList>
            <person name="Ahrendt S.R."/>
            <person name="Quandt C.A."/>
            <person name="Ciobanu D."/>
            <person name="Clum A."/>
            <person name="Salamov A."/>
            <person name="Andreopoulos B."/>
            <person name="Cheng J.F."/>
            <person name="Woyke T."/>
            <person name="Pelin A."/>
            <person name="Henrissat B."/>
            <person name="Reynolds N.K."/>
            <person name="Benny G.L."/>
            <person name="Smith M.E."/>
            <person name="James T.Y."/>
            <person name="Grigoriev I.V."/>
        </authorList>
    </citation>
    <scope>NUCLEOTIDE SEQUENCE [LARGE SCALE GENOMIC DNA]</scope>
    <source>
        <strain evidence="13">RSA 1356</strain>
    </source>
</reference>
<feature type="domain" description="Peptidase M16 C-terminal" evidence="9">
    <location>
        <begin position="219"/>
        <end position="400"/>
    </location>
</feature>
<dbReference type="InterPro" id="IPR007863">
    <property type="entry name" value="Peptidase_M16_C"/>
</dbReference>
<dbReference type="EMBL" id="KZ992792">
    <property type="protein sequence ID" value="RKP06928.1"/>
    <property type="molecule type" value="Genomic_DNA"/>
</dbReference>
<dbReference type="InterPro" id="IPR050626">
    <property type="entry name" value="Peptidase_M16"/>
</dbReference>
<feature type="domain" description="Peptidase M16 middle/third" evidence="10">
    <location>
        <begin position="406"/>
        <end position="699"/>
    </location>
</feature>
<keyword evidence="3" id="KW-0479">Metal-binding</keyword>
<sequence length="920" mass="106152">MSTSQPDHIAQGDDDAQFARPSPDAAYVQFEQLERSQNDTRAYRLLRLNNQLEVLLVHDPDTDKASAALDVHVGSMADPKELQGLAHFCEHMLFLAPGTDKYPQENAYNQYLSEHGGRSNAYTSQEHTNYYFEVDHAAFEGALDRFARFFIAPRFDASCTEREMRAVDSEHKKNIQSDVWRFYQLEKSLSQPDHPYAKFSTGSLVTLMEEPQKAGIDVRDALLDFHSRHYSANQMKLVILGREPLDQLTRWAVDKFLEIPNKQLADSPALPHPYDASRQMVRSNQLFTIPIKDSRKLEITWPFPDQLSYYRVQPSNYLSHLIGHESAGSILSVLKQRGLANYLSAGSSGGARGFDFFKVSIDLTEDGLERYEEVVATVFRYVELLRRSGPQQWIFDEVRNLNDMGFRFKEKSPPSSYTSKLASVMQRPYPRAWVLSGPYLIREYDPALIEHCLSYLRHDNVNLALRSKKLSIDDMQKERWYGTEYHVKPLSKQLVDTLGAITSGKDTTDDGLHLPEPNAFIPTDFTTDKREVKQPAKRPQLVLDTPLLRLWYKKDDTFWVPKVYSWFLLKSTNSELKLLIASACPRGVLGRLYAELLRDSLNEYTYDAEVAGLVYGFDVQQEGILLSVEGYSHKLPLLTEKIVQRVRTLEIDPARFALIKEQLLRAYKNFDMEAPHQHAIYYASYLIQERMWLNEEKLEQLQTISAADLQQFYPQFLQQMQIEAVVHGNITEQDAVQLVQTMEKTLHPAPMYATQHLYSRCILLPRQGAKYVYQRAVPNPDNVNSAIEYYCQVGDVSDTRARALLSLLAQVTNEPCFDQLRTKEQLGYLVFSGVRKQPGVMGLRIIIQSERDPIYLENRIEAFLIKLDTIISSMSEQEFKRHVEALCSTMLEKFKNMYEEGRRYWSHVFSGYYEFDQGRY</sequence>
<dbReference type="Pfam" id="PF22456">
    <property type="entry name" value="PqqF-like_C_4"/>
    <property type="match status" value="1"/>
</dbReference>
<evidence type="ECO:0000313" key="13">
    <source>
        <dbReference type="Proteomes" id="UP000271241"/>
    </source>
</evidence>
<protein>
    <submittedName>
        <fullName evidence="12">Metalloenzyme, LuxS/M16 peptidase-like protein</fullName>
    </submittedName>
</protein>
<evidence type="ECO:0000313" key="12">
    <source>
        <dbReference type="EMBL" id="RKP06928.1"/>
    </source>
</evidence>
<dbReference type="FunFam" id="3.30.830.10:FF:000003">
    <property type="entry name" value="Insulin-degrading enzyme"/>
    <property type="match status" value="1"/>
</dbReference>
<feature type="region of interest" description="Disordered" evidence="7">
    <location>
        <begin position="1"/>
        <end position="23"/>
    </location>
</feature>
<dbReference type="InterPro" id="IPR054734">
    <property type="entry name" value="PqqF-like_C_4"/>
</dbReference>
<evidence type="ECO:0000256" key="2">
    <source>
        <dbReference type="ARBA" id="ARBA00022670"/>
    </source>
</evidence>
<dbReference type="GO" id="GO:0004222">
    <property type="term" value="F:metalloendopeptidase activity"/>
    <property type="evidence" value="ECO:0007669"/>
    <property type="project" value="TreeGrafter"/>
</dbReference>
<name>A0A4P9XM06_9FUNG</name>